<comment type="subcellular location">
    <subcellularLocation>
        <location evidence="1">Membrane</location>
        <topology evidence="1">Multi-pass membrane protein</topology>
    </subcellularLocation>
</comment>
<dbReference type="EMBL" id="SELW01000039">
    <property type="protein sequence ID" value="TID31245.1"/>
    <property type="molecule type" value="Genomic_DNA"/>
</dbReference>
<dbReference type="GO" id="GO:0016020">
    <property type="term" value="C:membrane"/>
    <property type="evidence" value="ECO:0007669"/>
    <property type="project" value="UniProtKB-SubCell"/>
</dbReference>
<feature type="transmembrane region" description="Helical" evidence="4">
    <location>
        <begin position="411"/>
        <end position="433"/>
    </location>
</feature>
<evidence type="ECO:0000313" key="6">
    <source>
        <dbReference type="Proteomes" id="UP000307173"/>
    </source>
</evidence>
<feature type="transmembrane region" description="Helical" evidence="4">
    <location>
        <begin position="321"/>
        <end position="343"/>
    </location>
</feature>
<evidence type="ECO:0000256" key="3">
    <source>
        <dbReference type="SAM" id="MobiDB-lite"/>
    </source>
</evidence>
<dbReference type="InterPro" id="IPR011701">
    <property type="entry name" value="MFS"/>
</dbReference>
<comment type="similarity">
    <text evidence="2">Belongs to the major facilitator superfamily. Monocarboxylate porter (TC 2.A.1.13) family.</text>
</comment>
<proteinExistence type="inferred from homology"/>
<dbReference type="Pfam" id="PF07690">
    <property type="entry name" value="MFS_1"/>
    <property type="match status" value="1"/>
</dbReference>
<comment type="caution">
    <text evidence="5">The sequence shown here is derived from an EMBL/GenBank/DDBJ whole genome shotgun (WGS) entry which is preliminary data.</text>
</comment>
<dbReference type="Gene3D" id="1.20.1250.20">
    <property type="entry name" value="MFS general substrate transporter like domains"/>
    <property type="match status" value="2"/>
</dbReference>
<feature type="transmembrane region" description="Helical" evidence="4">
    <location>
        <begin position="187"/>
        <end position="205"/>
    </location>
</feature>
<feature type="region of interest" description="Disordered" evidence="3">
    <location>
        <begin position="1"/>
        <end position="33"/>
    </location>
</feature>
<evidence type="ECO:0000256" key="1">
    <source>
        <dbReference type="ARBA" id="ARBA00004141"/>
    </source>
</evidence>
<keyword evidence="4" id="KW-0472">Membrane</keyword>
<organism evidence="5 6">
    <name type="scientific">Pichia inconspicua</name>
    <dbReference type="NCBI Taxonomy" id="52247"/>
    <lineage>
        <taxon>Eukaryota</taxon>
        <taxon>Fungi</taxon>
        <taxon>Dikarya</taxon>
        <taxon>Ascomycota</taxon>
        <taxon>Saccharomycotina</taxon>
        <taxon>Pichiomycetes</taxon>
        <taxon>Pichiales</taxon>
        <taxon>Pichiaceae</taxon>
        <taxon>Pichia</taxon>
    </lineage>
</organism>
<feature type="transmembrane region" description="Helical" evidence="4">
    <location>
        <begin position="355"/>
        <end position="373"/>
    </location>
</feature>
<gene>
    <name evidence="5" type="ORF">CANINC_000188</name>
</gene>
<feature type="transmembrane region" description="Helical" evidence="4">
    <location>
        <begin position="248"/>
        <end position="268"/>
    </location>
</feature>
<evidence type="ECO:0000313" key="5">
    <source>
        <dbReference type="EMBL" id="TID31245.1"/>
    </source>
</evidence>
<keyword evidence="6" id="KW-1185">Reference proteome</keyword>
<dbReference type="GO" id="GO:0022857">
    <property type="term" value="F:transmembrane transporter activity"/>
    <property type="evidence" value="ECO:0007669"/>
    <property type="project" value="InterPro"/>
</dbReference>
<feature type="transmembrane region" description="Helical" evidence="4">
    <location>
        <begin position="385"/>
        <end position="405"/>
    </location>
</feature>
<dbReference type="AlphaFoldDB" id="A0A4T0X782"/>
<accession>A0A4T0X782</accession>
<keyword evidence="4" id="KW-0812">Transmembrane</keyword>
<dbReference type="PANTHER" id="PTHR11360">
    <property type="entry name" value="MONOCARBOXYLATE TRANSPORTER"/>
    <property type="match status" value="1"/>
</dbReference>
<evidence type="ECO:0000256" key="4">
    <source>
        <dbReference type="SAM" id="Phobius"/>
    </source>
</evidence>
<dbReference type="OrthoDB" id="6499973at2759"/>
<feature type="transmembrane region" description="Helical" evidence="4">
    <location>
        <begin position="112"/>
        <end position="138"/>
    </location>
</feature>
<dbReference type="InterPro" id="IPR050327">
    <property type="entry name" value="Proton-linked_MCT"/>
</dbReference>
<feature type="compositionally biased region" description="Polar residues" evidence="3">
    <location>
        <begin position="1"/>
        <end position="12"/>
    </location>
</feature>
<evidence type="ECO:0000256" key="2">
    <source>
        <dbReference type="ARBA" id="ARBA00006727"/>
    </source>
</evidence>
<dbReference type="Proteomes" id="UP000307173">
    <property type="component" value="Unassembled WGS sequence"/>
</dbReference>
<feature type="transmembrane region" description="Helical" evidence="4">
    <location>
        <begin position="280"/>
        <end position="300"/>
    </location>
</feature>
<dbReference type="CDD" id="cd17352">
    <property type="entry name" value="MFS_MCT_SLC16"/>
    <property type="match status" value="1"/>
</dbReference>
<dbReference type="SUPFAM" id="SSF103473">
    <property type="entry name" value="MFS general substrate transporter"/>
    <property type="match status" value="1"/>
</dbReference>
<feature type="transmembrane region" description="Helical" evidence="4">
    <location>
        <begin position="486"/>
        <end position="508"/>
    </location>
</feature>
<dbReference type="PANTHER" id="PTHR11360:SF315">
    <property type="entry name" value="TRANSPORTER MCH2-RELATED"/>
    <property type="match status" value="1"/>
</dbReference>
<protein>
    <recommendedName>
        <fullName evidence="7">Major facilitator superfamily (MFS) profile domain-containing protein</fullName>
    </recommendedName>
</protein>
<feature type="transmembrane region" description="Helical" evidence="4">
    <location>
        <begin position="217"/>
        <end position="236"/>
    </location>
</feature>
<dbReference type="InterPro" id="IPR036259">
    <property type="entry name" value="MFS_trans_sf"/>
</dbReference>
<name>A0A4T0X782_9ASCO</name>
<evidence type="ECO:0008006" key="7">
    <source>
        <dbReference type="Google" id="ProtNLM"/>
    </source>
</evidence>
<sequence>MDFNNKSDISDLTSHDSSHKDDASASSRMKDGQMGNICRHDIDVRDFTENHKNDDNNDDILSLNSAEIVSAYYNVGQVDSNENGELDQMSKLEKIDTARSARIIVEEIPDKFSGWGLTSVIGCFFFNFNTWGANSAFALYLQEYLKENTFQGGNKYDYAIVGGLAFGAGSTFSPIINFFIGKTGLKLMILLGSLINFAGIILASFSVKLWQIYCTQGVLSGIGMAMVCLPTFNILPQWFKGGPGGKRNLAMGIQAAGSGAGGIVYNIGMQPLMNNRSFRWSLRAQAIMCLGLNLVGLLLVKSRNAQIKPVFKIYDRLIWRNFGCLCLIVWIMFTLLGYVVLMYNLGDFTRSLGYTSQQASIVSTMVPVGIIYGRPTIGYIADKIGPVNVTIIASWLVSLFTWSMWIPCRNYATAIVFAMFVGSLMGTIWLTLSGINASITGLKKFGIAMSVSMVSTGVFGFVSPIIGMALKRKGPSRPDQYEPTAIFTGLCYFMAGSVLVLVRGYLIARNAKIDHKARNSEDDILKIDVPFKEIIRNLFSYGKV</sequence>
<keyword evidence="4" id="KW-1133">Transmembrane helix</keyword>
<feature type="transmembrane region" description="Helical" evidence="4">
    <location>
        <begin position="445"/>
        <end position="466"/>
    </location>
</feature>
<reference evidence="5 6" key="1">
    <citation type="journal article" date="2019" name="Front. Genet.">
        <title>Whole-Genome Sequencing of the Opportunistic Yeast Pathogen Candida inconspicua Uncovers Its Hybrid Origin.</title>
        <authorList>
            <person name="Mixao V."/>
            <person name="Hansen A.P."/>
            <person name="Saus E."/>
            <person name="Boekhout T."/>
            <person name="Lass-Florl C."/>
            <person name="Gabaldon T."/>
        </authorList>
    </citation>
    <scope>NUCLEOTIDE SEQUENCE [LARGE SCALE GENOMIC DNA]</scope>
    <source>
        <strain evidence="5 6">CBS 180</strain>
    </source>
</reference>
<feature type="compositionally biased region" description="Basic and acidic residues" evidence="3">
    <location>
        <begin position="13"/>
        <end position="31"/>
    </location>
</feature>
<feature type="transmembrane region" description="Helical" evidence="4">
    <location>
        <begin position="158"/>
        <end position="180"/>
    </location>
</feature>